<dbReference type="InterPro" id="IPR002213">
    <property type="entry name" value="UDP_glucos_trans"/>
</dbReference>
<dbReference type="InterPro" id="IPR004276">
    <property type="entry name" value="GlycoTrans_28_N"/>
</dbReference>
<feature type="domain" description="Glycosyltransferase family 28 N-terminal" evidence="3">
    <location>
        <begin position="8"/>
        <end position="148"/>
    </location>
</feature>
<dbReference type="PANTHER" id="PTHR48050:SF13">
    <property type="entry name" value="STEROL 3-BETA-GLUCOSYLTRANSFERASE UGT80A2"/>
    <property type="match status" value="1"/>
</dbReference>
<evidence type="ECO:0000256" key="2">
    <source>
        <dbReference type="SAM" id="MobiDB-lite"/>
    </source>
</evidence>
<dbReference type="Proteomes" id="UP001180754">
    <property type="component" value="Unassembled WGS sequence"/>
</dbReference>
<dbReference type="CDD" id="cd03784">
    <property type="entry name" value="GT1_Gtf-like"/>
    <property type="match status" value="1"/>
</dbReference>
<organism evidence="5 6">
    <name type="scientific">Streptomyces lonegramiae</name>
    <dbReference type="NCBI Taxonomy" id="3075524"/>
    <lineage>
        <taxon>Bacteria</taxon>
        <taxon>Bacillati</taxon>
        <taxon>Actinomycetota</taxon>
        <taxon>Actinomycetes</taxon>
        <taxon>Kitasatosporales</taxon>
        <taxon>Streptomycetaceae</taxon>
        <taxon>Streptomyces</taxon>
    </lineage>
</organism>
<dbReference type="SUPFAM" id="SSF53756">
    <property type="entry name" value="UDP-Glycosyltransferase/glycogen phosphorylase"/>
    <property type="match status" value="1"/>
</dbReference>
<dbReference type="PANTHER" id="PTHR48050">
    <property type="entry name" value="STEROL 3-BETA-GLUCOSYLTRANSFERASE"/>
    <property type="match status" value="1"/>
</dbReference>
<evidence type="ECO:0000313" key="5">
    <source>
        <dbReference type="EMBL" id="MDT0547374.1"/>
    </source>
</evidence>
<name>A0ABU2XN63_9ACTN</name>
<evidence type="ECO:0000259" key="3">
    <source>
        <dbReference type="Pfam" id="PF03033"/>
    </source>
</evidence>
<reference evidence="5" key="1">
    <citation type="submission" date="2024-05" db="EMBL/GenBank/DDBJ databases">
        <title>30 novel species of actinomycetes from the DSMZ collection.</title>
        <authorList>
            <person name="Nouioui I."/>
        </authorList>
    </citation>
    <scope>NUCLEOTIDE SEQUENCE</scope>
    <source>
        <strain evidence="5">DSM 41529</strain>
    </source>
</reference>
<evidence type="ECO:0000313" key="6">
    <source>
        <dbReference type="Proteomes" id="UP001180754"/>
    </source>
</evidence>
<accession>A0ABU2XN63</accession>
<dbReference type="InterPro" id="IPR050426">
    <property type="entry name" value="Glycosyltransferase_28"/>
</dbReference>
<dbReference type="Gene3D" id="3.40.50.2000">
    <property type="entry name" value="Glycogen Phosphorylase B"/>
    <property type="match status" value="2"/>
</dbReference>
<protein>
    <submittedName>
        <fullName evidence="5">Glycosyltransferase</fullName>
    </submittedName>
</protein>
<comment type="caution">
    <text evidence="5">The sequence shown here is derived from an EMBL/GenBank/DDBJ whole genome shotgun (WGS) entry which is preliminary data.</text>
</comment>
<dbReference type="Pfam" id="PF06722">
    <property type="entry name" value="EryCIII-like_C"/>
    <property type="match status" value="1"/>
</dbReference>
<feature type="domain" description="Erythromycin biosynthesis protein CIII-like C-terminal" evidence="4">
    <location>
        <begin position="307"/>
        <end position="408"/>
    </location>
</feature>
<feature type="compositionally biased region" description="Basic and acidic residues" evidence="2">
    <location>
        <begin position="409"/>
        <end position="435"/>
    </location>
</feature>
<keyword evidence="1" id="KW-0808">Transferase</keyword>
<dbReference type="InterPro" id="IPR010610">
    <property type="entry name" value="EryCIII-like_C"/>
</dbReference>
<dbReference type="RefSeq" id="WP_311727892.1">
    <property type="nucleotide sequence ID" value="NZ_JAVRFD010000019.1"/>
</dbReference>
<proteinExistence type="predicted"/>
<dbReference type="EMBL" id="JAVRFD010000019">
    <property type="protein sequence ID" value="MDT0547374.1"/>
    <property type="molecule type" value="Genomic_DNA"/>
</dbReference>
<feature type="region of interest" description="Disordered" evidence="2">
    <location>
        <begin position="409"/>
        <end position="447"/>
    </location>
</feature>
<gene>
    <name evidence="5" type="ORF">RND15_32425</name>
</gene>
<sequence>MKALIYCHGTRGDLQPYLALAYALNRAGHSATLVGPQMYATFAAAYGVRFEPLTDEGVKILSRPDVRRILLHSDRPESEIGEYRKAREKIFNEFMPKTYPVLLQQLWDAARGGADIVVHSHHSRQVMHQIAEKLGVPHVLATLYPHFVASRRYPSEIGTFDARPDNLEQHERAARQPLKPLLVDLISTWREKTLGLPPREGFLDSRFRADGSPAPVLHGFSPHVIEPAPDWPAWVHTTGFWSLPRQADWRPAPELVRFLEDGDKPVFIGFASLSGTDPEATGQLVLEAVRRTGVRAVVVTGWGGISIADPPRHIRVENDVPYDWLFPRVRAAVHAGGPGTHNVALEAGIPQVTCPFHKDQVMWGNHLRDLGVAPPPLRQRDLTADALAAAIDTALTDPAIARTVDRMARPARKAEGEKGEKGAENAVRVLEEIQRGSHPMPEPARSS</sequence>
<keyword evidence="6" id="KW-1185">Reference proteome</keyword>
<evidence type="ECO:0000259" key="4">
    <source>
        <dbReference type="Pfam" id="PF06722"/>
    </source>
</evidence>
<dbReference type="Pfam" id="PF03033">
    <property type="entry name" value="Glyco_transf_28"/>
    <property type="match status" value="1"/>
</dbReference>
<evidence type="ECO:0000256" key="1">
    <source>
        <dbReference type="ARBA" id="ARBA00022679"/>
    </source>
</evidence>